<feature type="transmembrane region" description="Helical" evidence="1">
    <location>
        <begin position="412"/>
        <end position="431"/>
    </location>
</feature>
<comment type="caution">
    <text evidence="2">The sequence shown here is derived from an EMBL/GenBank/DDBJ whole genome shotgun (WGS) entry which is preliminary data.</text>
</comment>
<feature type="transmembrane region" description="Helical" evidence="1">
    <location>
        <begin position="327"/>
        <end position="346"/>
    </location>
</feature>
<evidence type="ECO:0000313" key="3">
    <source>
        <dbReference type="Proteomes" id="UP000285655"/>
    </source>
</evidence>
<dbReference type="AlphaFoldDB" id="A0A419DDR9"/>
<feature type="transmembrane region" description="Helical" evidence="1">
    <location>
        <begin position="74"/>
        <end position="95"/>
    </location>
</feature>
<feature type="transmembrane region" description="Helical" evidence="1">
    <location>
        <begin position="200"/>
        <end position="220"/>
    </location>
</feature>
<name>A0A419DDR9_9BACT</name>
<feature type="transmembrane region" description="Helical" evidence="1">
    <location>
        <begin position="156"/>
        <end position="180"/>
    </location>
</feature>
<keyword evidence="1" id="KW-0812">Transmembrane</keyword>
<sequence length="552" mass="63717">MKRYNSYFILSLILFLVLNILLTINYQNYLYGVNTGTIAFFTIAQKYIRGDFYDAVVGGFGPLNSWLLIPFLKLGLSPMVSLSIVKLIVGLLTLIGTRSLSYKLEMTDNIRNAISFAAVPIVLQFTLTEHIPDLLIVCAVIYYLDIIFSASYPDKAYKGMLCGVAGAIGYFGKSFMFPFFISHFTMLNILHYCRAKDKKVLRNTMLGFILFFVISAPWMIALSNKYNTPTFDSSGAYNHRIRGPEIPKITEYYGWEGWRNFIRAGHPVYDQGFFPPPNDSAISIWEDFTLLTPYLNTWSPFDSWSSFKYQLGIIGKNIYYTIGIFESYFSIFSGAILIGYTLLYLIPFRLRIFKDHRLYPLLTLLLYSGGYLLVFPNVRYLWVNSLLILLMGGHILNELFNNELFNKARRNLLITFFILSFIVLPLKEAVITPNYDKDFWLLGEKLQKYNELTEKKIASNDKFSETLKMLFYSDLKVKYYGQAKTNISDEELQGELKKYDIDYYLVWDDSSSKEVPRFLSDSLEITGGIFFKDMLSGKISGFKIYSLNKLIR</sequence>
<evidence type="ECO:0000313" key="2">
    <source>
        <dbReference type="EMBL" id="RJO61254.1"/>
    </source>
</evidence>
<keyword evidence="1" id="KW-1133">Transmembrane helix</keyword>
<reference evidence="2 3" key="1">
    <citation type="journal article" date="2017" name="ISME J.">
        <title>Energy and carbon metabolisms in a deep terrestrial subsurface fluid microbial community.</title>
        <authorList>
            <person name="Momper L."/>
            <person name="Jungbluth S.P."/>
            <person name="Lee M.D."/>
            <person name="Amend J.P."/>
        </authorList>
    </citation>
    <scope>NUCLEOTIDE SEQUENCE [LARGE SCALE GENOMIC DNA]</scope>
    <source>
        <strain evidence="2">SURF_29</strain>
    </source>
</reference>
<evidence type="ECO:0000256" key="1">
    <source>
        <dbReference type="SAM" id="Phobius"/>
    </source>
</evidence>
<organism evidence="2 3">
    <name type="scientific">candidate division WS5 bacterium</name>
    <dbReference type="NCBI Taxonomy" id="2093353"/>
    <lineage>
        <taxon>Bacteria</taxon>
        <taxon>candidate division WS5</taxon>
    </lineage>
</organism>
<keyword evidence="1" id="KW-0472">Membrane</keyword>
<feature type="transmembrane region" description="Helical" evidence="1">
    <location>
        <begin position="7"/>
        <end position="26"/>
    </location>
</feature>
<evidence type="ECO:0008006" key="4">
    <source>
        <dbReference type="Google" id="ProtNLM"/>
    </source>
</evidence>
<protein>
    <recommendedName>
        <fullName evidence="4">Glycosyltransferase RgtA/B/C/D-like domain-containing protein</fullName>
    </recommendedName>
</protein>
<accession>A0A419DDR9</accession>
<dbReference type="EMBL" id="QZJW01000024">
    <property type="protein sequence ID" value="RJO61254.1"/>
    <property type="molecule type" value="Genomic_DNA"/>
</dbReference>
<feature type="transmembrane region" description="Helical" evidence="1">
    <location>
        <begin position="381"/>
        <end position="400"/>
    </location>
</feature>
<feature type="transmembrane region" description="Helical" evidence="1">
    <location>
        <begin position="358"/>
        <end position="375"/>
    </location>
</feature>
<gene>
    <name evidence="2" type="ORF">C4544_03365</name>
</gene>
<dbReference type="Proteomes" id="UP000285655">
    <property type="component" value="Unassembled WGS sequence"/>
</dbReference>
<proteinExistence type="predicted"/>